<protein>
    <recommendedName>
        <fullName evidence="6">RING-type E3 ubiquitin transferase</fullName>
        <ecNumber evidence="6">2.3.2.27</ecNumber>
    </recommendedName>
</protein>
<dbReference type="PROSITE" id="PS51698">
    <property type="entry name" value="U_BOX"/>
    <property type="match status" value="1"/>
</dbReference>
<feature type="compositionally biased region" description="Polar residues" evidence="11">
    <location>
        <begin position="51"/>
        <end position="63"/>
    </location>
</feature>
<comment type="catalytic activity">
    <reaction evidence="1">
        <text>S-ubiquitinyl-[E2 ubiquitin-conjugating enzyme]-L-cysteine + [acceptor protein]-L-lysine = [E2 ubiquitin-conjugating enzyme]-L-cysteine + N(6)-ubiquitinyl-[acceptor protein]-L-lysine.</text>
        <dbReference type="EC" id="2.3.2.27"/>
    </reaction>
</comment>
<gene>
    <name evidence="13" type="primary">UFD2</name>
    <name evidence="13" type="ORF">DEBR0S3_00606G</name>
</gene>
<dbReference type="UniPathway" id="UPA00143"/>
<evidence type="ECO:0000256" key="9">
    <source>
        <dbReference type="ARBA" id="ARBA00022786"/>
    </source>
</evidence>
<evidence type="ECO:0000256" key="6">
    <source>
        <dbReference type="ARBA" id="ARBA00012483"/>
    </source>
</evidence>
<dbReference type="EMBL" id="CABFWN010000003">
    <property type="protein sequence ID" value="VUG18029.1"/>
    <property type="molecule type" value="Genomic_DNA"/>
</dbReference>
<comment type="subcellular location">
    <subcellularLocation>
        <location evidence="3">Cytoplasm</location>
    </subcellularLocation>
    <subcellularLocation>
        <location evidence="2">Nucleus</location>
    </subcellularLocation>
</comment>
<evidence type="ECO:0000256" key="3">
    <source>
        <dbReference type="ARBA" id="ARBA00004496"/>
    </source>
</evidence>
<evidence type="ECO:0000256" key="5">
    <source>
        <dbReference type="ARBA" id="ARBA00007434"/>
    </source>
</evidence>
<dbReference type="Pfam" id="PF10408">
    <property type="entry name" value="Ufd2P_core"/>
    <property type="match status" value="1"/>
</dbReference>
<dbReference type="CDD" id="cd16657">
    <property type="entry name" value="RING-Ubox_UBE4A"/>
    <property type="match status" value="1"/>
</dbReference>
<feature type="compositionally biased region" description="Basic and acidic residues" evidence="11">
    <location>
        <begin position="23"/>
        <end position="50"/>
    </location>
</feature>
<comment type="similarity">
    <text evidence="5">Belongs to the ubiquitin conjugation factor E4 family.</text>
</comment>
<dbReference type="AlphaFoldDB" id="A0A7D9H2F7"/>
<keyword evidence="7" id="KW-0963">Cytoplasm</keyword>
<dbReference type="SMART" id="SM00504">
    <property type="entry name" value="Ubox"/>
    <property type="match status" value="1"/>
</dbReference>
<keyword evidence="9" id="KW-0833">Ubl conjugation pathway</keyword>
<feature type="region of interest" description="Disordered" evidence="11">
    <location>
        <begin position="1044"/>
        <end position="1073"/>
    </location>
</feature>
<evidence type="ECO:0000256" key="4">
    <source>
        <dbReference type="ARBA" id="ARBA00004906"/>
    </source>
</evidence>
<dbReference type="InterPro" id="IPR045132">
    <property type="entry name" value="UBE4"/>
</dbReference>
<comment type="pathway">
    <text evidence="4">Protein modification; protein ubiquitination.</text>
</comment>
<feature type="domain" description="U-box" evidence="12">
    <location>
        <begin position="969"/>
        <end position="1043"/>
    </location>
</feature>
<dbReference type="Pfam" id="PF04564">
    <property type="entry name" value="U-box"/>
    <property type="match status" value="1"/>
</dbReference>
<evidence type="ECO:0000256" key="10">
    <source>
        <dbReference type="ARBA" id="ARBA00023242"/>
    </source>
</evidence>
<feature type="compositionally biased region" description="Basic and acidic residues" evidence="11">
    <location>
        <begin position="1044"/>
        <end position="1061"/>
    </location>
</feature>
<keyword evidence="14" id="KW-1185">Reference proteome</keyword>
<dbReference type="InterPro" id="IPR013083">
    <property type="entry name" value="Znf_RING/FYVE/PHD"/>
</dbReference>
<dbReference type="Proteomes" id="UP000478008">
    <property type="component" value="Unassembled WGS sequence"/>
</dbReference>
<dbReference type="GO" id="GO:0036503">
    <property type="term" value="P:ERAD pathway"/>
    <property type="evidence" value="ECO:0007669"/>
    <property type="project" value="InterPro"/>
</dbReference>
<evidence type="ECO:0000256" key="11">
    <source>
        <dbReference type="SAM" id="MobiDB-lite"/>
    </source>
</evidence>
<evidence type="ECO:0000259" key="12">
    <source>
        <dbReference type="PROSITE" id="PS51698"/>
    </source>
</evidence>
<evidence type="ECO:0000313" key="13">
    <source>
        <dbReference type="EMBL" id="VUG18029.1"/>
    </source>
</evidence>
<accession>A0A7D9H2F7</accession>
<dbReference type="Gene3D" id="3.30.40.10">
    <property type="entry name" value="Zinc/RING finger domain, C3HC4 (zinc finger)"/>
    <property type="match status" value="1"/>
</dbReference>
<keyword evidence="8" id="KW-0808">Transferase</keyword>
<dbReference type="SUPFAM" id="SSF57850">
    <property type="entry name" value="RING/U-box"/>
    <property type="match status" value="1"/>
</dbReference>
<dbReference type="InterPro" id="IPR003613">
    <property type="entry name" value="Ubox_domain"/>
</dbReference>
<name>A0A7D9H2F7_DEKBR</name>
<dbReference type="GO" id="GO:0000209">
    <property type="term" value="P:protein polyubiquitination"/>
    <property type="evidence" value="ECO:0007669"/>
    <property type="project" value="TreeGrafter"/>
</dbReference>
<organism evidence="13 14">
    <name type="scientific">Dekkera bruxellensis</name>
    <name type="common">Brettanomyces custersii</name>
    <dbReference type="NCBI Taxonomy" id="5007"/>
    <lineage>
        <taxon>Eukaryota</taxon>
        <taxon>Fungi</taxon>
        <taxon>Dikarya</taxon>
        <taxon>Ascomycota</taxon>
        <taxon>Saccharomycotina</taxon>
        <taxon>Pichiomycetes</taxon>
        <taxon>Pichiales</taxon>
        <taxon>Pichiaceae</taxon>
        <taxon>Brettanomyces</taxon>
    </lineage>
</organism>
<dbReference type="GO" id="GO:0034450">
    <property type="term" value="F:ubiquitin-ubiquitin ligase activity"/>
    <property type="evidence" value="ECO:0007669"/>
    <property type="project" value="InterPro"/>
</dbReference>
<dbReference type="FunFam" id="3.30.40.10:FF:000055">
    <property type="entry name" value="Ubiquitin conjugation factor e4 a"/>
    <property type="match status" value="1"/>
</dbReference>
<dbReference type="GO" id="GO:0006511">
    <property type="term" value="P:ubiquitin-dependent protein catabolic process"/>
    <property type="evidence" value="ECO:0007669"/>
    <property type="project" value="InterPro"/>
</dbReference>
<dbReference type="GO" id="GO:0000151">
    <property type="term" value="C:ubiquitin ligase complex"/>
    <property type="evidence" value="ECO:0007669"/>
    <property type="project" value="InterPro"/>
</dbReference>
<feature type="region of interest" description="Disordered" evidence="11">
    <location>
        <begin position="1"/>
        <end position="69"/>
    </location>
</feature>
<sequence length="1073" mass="124545">MSDSDNVRSKRLAKLGKSNSNHLSHDRLDADVKTDKTTLKPKRQKSDSSETKMTVSNQNSAKDNQSHSRERADINVWVGHHLESILKATLSNDERKTRDYFALQTSLGEDEDLNIGANLTYDLIDPALLEVLTEQGTSRFYRSPMDYLFDTWQKAGVEKRFIRSDDSLASEKMRVLNEVLRLSSSYASIMFQVPDMFANEVKTTDLIEVFWKNIDKYELFLIDIIDRAVENDTILELLNAVITPLTLKLQSLEYNGDIDYMKILSVIQLFLSNKAVASTFYKMDEFHPANLKGADFENKTLLGRILRISPLLPAMATANYSDLSSKPLIMKTHESIQAEYDILIARLFSICDRLVRSGKDSRSAFLKWLADVVNTNHLRRGEQADPKKIASDALMLNLTLILVKFSQPFLNFLNNKKINKIAMDYLDHNNKLLDLSEETKINATIEEYNNYYKKEQTVESQLNFISECFYLLLTYIHYGLGGLFISADRTSNIIKQLSQQLKKFDELVAQRNASMNNPMMKMLYNTKVKPLKLELQKCKAQKLSLQMFFLHRNMQLDVFEIIIGCITFFMKLIDPTHKYPDTRIKIPLHDYEDDTEKMEDVEYTRKLAPVPFRFYPEMFLEGIINYCHYISRFNNNPMFRNDAKLERLVEFAVLILRCPELVSNPHLKARLVEVLFFGSLPLRNGTDGYMISIFTDNKIVRENLMFCLLDFYVMVEKTGASSQFYDKFNSRYHISYILEKLWKFDYFKKSLKLISEEMPRVFIRLIARMLNDTTYLLDESLNHLHTIGACQREIEARSKGKPAEMPDSDKDLQTKLGESERMAKSFVQLSNKTVLLFDLFTQETPRSFVIVELVDRLAGMLDYNIVALVGPKYNELKVKNPEEYRFDPGELLFRLCSIFINLSMENEFVDAVARDERSFRPECFKKAINILYRVGKVPNQEFENKLLTFSKRAADKKAEEEEEESELGEIPDEFLDPLMFTLMKDPVKLPHSKVSIDRSVIKAHLMNDPTDPFNRTPLKIEDVKEDEELRSKIQAWIKKRKQAIRQEKAKKRLDEQPKENNSEDANGDVNMSV</sequence>
<evidence type="ECO:0000256" key="1">
    <source>
        <dbReference type="ARBA" id="ARBA00000900"/>
    </source>
</evidence>
<dbReference type="GO" id="GO:0005737">
    <property type="term" value="C:cytoplasm"/>
    <property type="evidence" value="ECO:0007669"/>
    <property type="project" value="UniProtKB-SubCell"/>
</dbReference>
<keyword evidence="10" id="KW-0539">Nucleus</keyword>
<evidence type="ECO:0000256" key="2">
    <source>
        <dbReference type="ARBA" id="ARBA00004123"/>
    </source>
</evidence>
<evidence type="ECO:0000256" key="7">
    <source>
        <dbReference type="ARBA" id="ARBA00022490"/>
    </source>
</evidence>
<dbReference type="PANTHER" id="PTHR13931">
    <property type="entry name" value="UBIQUITINATION FACTOR E4"/>
    <property type="match status" value="1"/>
</dbReference>
<dbReference type="InterPro" id="IPR019474">
    <property type="entry name" value="Ub_conjug_fac_E4_core"/>
</dbReference>
<dbReference type="EC" id="2.3.2.27" evidence="6"/>
<evidence type="ECO:0000256" key="8">
    <source>
        <dbReference type="ARBA" id="ARBA00022679"/>
    </source>
</evidence>
<evidence type="ECO:0000313" key="14">
    <source>
        <dbReference type="Proteomes" id="UP000478008"/>
    </source>
</evidence>
<dbReference type="GO" id="GO:0005634">
    <property type="term" value="C:nucleus"/>
    <property type="evidence" value="ECO:0007669"/>
    <property type="project" value="UniProtKB-SubCell"/>
</dbReference>
<dbReference type="PANTHER" id="PTHR13931:SF2">
    <property type="entry name" value="UBIQUITIN CONJUGATION FACTOR E4 B"/>
    <property type="match status" value="1"/>
</dbReference>
<reference evidence="13 14" key="1">
    <citation type="submission" date="2019-07" db="EMBL/GenBank/DDBJ databases">
        <authorList>
            <person name="Friedrich A."/>
            <person name="Schacherer J."/>
        </authorList>
    </citation>
    <scope>NUCLEOTIDE SEQUENCE [LARGE SCALE GENOMIC DNA]</scope>
</reference>
<proteinExistence type="inferred from homology"/>